<feature type="compositionally biased region" description="Low complexity" evidence="1">
    <location>
        <begin position="427"/>
        <end position="446"/>
    </location>
</feature>
<feature type="region of interest" description="Disordered" evidence="1">
    <location>
        <begin position="240"/>
        <end position="267"/>
    </location>
</feature>
<feature type="compositionally biased region" description="Basic residues" evidence="1">
    <location>
        <begin position="359"/>
        <end position="376"/>
    </location>
</feature>
<accession>A0A1E7F5M0</accession>
<dbReference type="KEGG" id="fcy:FRACYDRAFT_241782"/>
<reference evidence="2 3" key="1">
    <citation type="submission" date="2016-09" db="EMBL/GenBank/DDBJ databases">
        <title>Extensive genetic diversity and differential bi-allelic expression allows diatom success in the polar Southern Ocean.</title>
        <authorList>
            <consortium name="DOE Joint Genome Institute"/>
            <person name="Mock T."/>
            <person name="Otillar R.P."/>
            <person name="Strauss J."/>
            <person name="Dupont C."/>
            <person name="Frickenhaus S."/>
            <person name="Maumus F."/>
            <person name="Mcmullan M."/>
            <person name="Sanges R."/>
            <person name="Schmutz J."/>
            <person name="Toseland A."/>
            <person name="Valas R."/>
            <person name="Veluchamy A."/>
            <person name="Ward B.J."/>
            <person name="Allen A."/>
            <person name="Barry K."/>
            <person name="Falciatore A."/>
            <person name="Ferrante M."/>
            <person name="Fortunato A.E."/>
            <person name="Gloeckner G."/>
            <person name="Gruber A."/>
            <person name="Hipkin R."/>
            <person name="Janech M."/>
            <person name="Kroth P."/>
            <person name="Leese F."/>
            <person name="Lindquist E."/>
            <person name="Lyon B.R."/>
            <person name="Martin J."/>
            <person name="Mayer C."/>
            <person name="Parker M."/>
            <person name="Quesneville H."/>
            <person name="Raymond J."/>
            <person name="Uhlig C."/>
            <person name="Valentin K.U."/>
            <person name="Worden A.Z."/>
            <person name="Armbrust E.V."/>
            <person name="Bowler C."/>
            <person name="Green B."/>
            <person name="Moulton V."/>
            <person name="Van Oosterhout C."/>
            <person name="Grigoriev I."/>
        </authorList>
    </citation>
    <scope>NUCLEOTIDE SEQUENCE [LARGE SCALE GENOMIC DNA]</scope>
    <source>
        <strain evidence="2 3">CCMP1102</strain>
    </source>
</reference>
<dbReference type="OrthoDB" id="48984at2759"/>
<feature type="region of interest" description="Disordered" evidence="1">
    <location>
        <begin position="1"/>
        <end position="28"/>
    </location>
</feature>
<dbReference type="AlphaFoldDB" id="A0A1E7F5M0"/>
<evidence type="ECO:0000256" key="1">
    <source>
        <dbReference type="SAM" id="MobiDB-lite"/>
    </source>
</evidence>
<proteinExistence type="predicted"/>
<dbReference type="Proteomes" id="UP000095751">
    <property type="component" value="Unassembled WGS sequence"/>
</dbReference>
<name>A0A1E7F5M0_9STRA</name>
<sequence>MSNANNKRPSNIRKENKDKDDAVGSKFSWMEDGKSLSKNLLYTPLVAYHKAAAAAAAAAASAAASVDDNDNDDVNKRSNQHHPSQYMSMKSSVPKSLQEVSLVAFLHTVSCDYHRNGNNRGRSTTGFGGGVSNNDAKNNGSRPLGKNDIEGRIRQRAVTLIGGGINSSIIPTNKTFQERTSLSSNNNKKRRQRSWEEIKPILLNKMNMKKNNQNNDSNDVISFLQALNVAWNEYIWKVISNPPSSSNKKPKNDNTKNNNDEAQLQNLDIPSLKEIEYQFIALTRINNNNNNNKINNNNNNGSKNNDSSTNNNYRPIELIGSHVRIESCNSHRSWIGRFGILIGETTNTYRISGYSSTTKRGRRKKTKTKRTKRVHTKVSSDVISSSTTNTSDVVKEEHEDNYDELEIFLLPKRGSSMVLIVPVPSDTTTTTTTTSSSCVNNNNNNNKDGRDDNKNIISLPDKAICISIIDPDDIIK</sequence>
<feature type="region of interest" description="Disordered" evidence="1">
    <location>
        <begin position="65"/>
        <end position="87"/>
    </location>
</feature>
<evidence type="ECO:0000313" key="3">
    <source>
        <dbReference type="Proteomes" id="UP000095751"/>
    </source>
</evidence>
<evidence type="ECO:0000313" key="2">
    <source>
        <dbReference type="EMBL" id="OEU13447.1"/>
    </source>
</evidence>
<protein>
    <submittedName>
        <fullName evidence="2">Uncharacterized protein</fullName>
    </submittedName>
</protein>
<feature type="region of interest" description="Disordered" evidence="1">
    <location>
        <begin position="426"/>
        <end position="453"/>
    </location>
</feature>
<feature type="compositionally biased region" description="Polar residues" evidence="1">
    <location>
        <begin position="377"/>
        <end position="392"/>
    </location>
</feature>
<feature type="compositionally biased region" description="Polar residues" evidence="1">
    <location>
        <begin position="132"/>
        <end position="141"/>
    </location>
</feature>
<keyword evidence="3" id="KW-1185">Reference proteome</keyword>
<feature type="region of interest" description="Disordered" evidence="1">
    <location>
        <begin position="354"/>
        <end position="397"/>
    </location>
</feature>
<dbReference type="InParanoid" id="A0A1E7F5M0"/>
<feature type="compositionally biased region" description="Basic and acidic residues" evidence="1">
    <location>
        <begin position="12"/>
        <end position="28"/>
    </location>
</feature>
<gene>
    <name evidence="2" type="ORF">FRACYDRAFT_241782</name>
</gene>
<feature type="region of interest" description="Disordered" evidence="1">
    <location>
        <begin position="287"/>
        <end position="309"/>
    </location>
</feature>
<dbReference type="EMBL" id="KV784361">
    <property type="protein sequence ID" value="OEU13447.1"/>
    <property type="molecule type" value="Genomic_DNA"/>
</dbReference>
<feature type="region of interest" description="Disordered" evidence="1">
    <location>
        <begin position="120"/>
        <end position="147"/>
    </location>
</feature>
<organism evidence="2 3">
    <name type="scientific">Fragilariopsis cylindrus CCMP1102</name>
    <dbReference type="NCBI Taxonomy" id="635003"/>
    <lineage>
        <taxon>Eukaryota</taxon>
        <taxon>Sar</taxon>
        <taxon>Stramenopiles</taxon>
        <taxon>Ochrophyta</taxon>
        <taxon>Bacillariophyta</taxon>
        <taxon>Bacillariophyceae</taxon>
        <taxon>Bacillariophycidae</taxon>
        <taxon>Bacillariales</taxon>
        <taxon>Bacillariaceae</taxon>
        <taxon>Fragilariopsis</taxon>
    </lineage>
</organism>